<dbReference type="AlphaFoldDB" id="A0A1B7NV31"/>
<dbReference type="Proteomes" id="UP000091918">
    <property type="component" value="Unassembled WGS sequence"/>
</dbReference>
<dbReference type="EMBL" id="LGUA01000656">
    <property type="protein sequence ID" value="OAX80628.1"/>
    <property type="molecule type" value="Genomic_DNA"/>
</dbReference>
<comment type="caution">
    <text evidence="2">The sequence shown here is derived from an EMBL/GenBank/DDBJ whole genome shotgun (WGS) entry which is preliminary data.</text>
</comment>
<feature type="region of interest" description="Disordered" evidence="1">
    <location>
        <begin position="95"/>
        <end position="130"/>
    </location>
</feature>
<evidence type="ECO:0000313" key="3">
    <source>
        <dbReference type="Proteomes" id="UP000091918"/>
    </source>
</evidence>
<reference evidence="2 3" key="1">
    <citation type="submission" date="2015-07" db="EMBL/GenBank/DDBJ databases">
        <title>Emmonsia species relationships and genome sequence.</title>
        <authorList>
            <person name="Cuomo C.A."/>
            <person name="Schwartz I.S."/>
            <person name="Kenyon C."/>
            <person name="de Hoog G.S."/>
            <person name="Govender N.P."/>
            <person name="Botha A."/>
            <person name="Moreno L."/>
            <person name="de Vries M."/>
            <person name="Munoz J.F."/>
            <person name="Stielow J.B."/>
        </authorList>
    </citation>
    <scope>NUCLEOTIDE SEQUENCE [LARGE SCALE GENOMIC DNA]</scope>
    <source>
        <strain evidence="2 3">CBS 136260</strain>
    </source>
</reference>
<accession>A0A1B7NV31</accession>
<evidence type="ECO:0000313" key="2">
    <source>
        <dbReference type="EMBL" id="OAX80628.1"/>
    </source>
</evidence>
<feature type="region of interest" description="Disordered" evidence="1">
    <location>
        <begin position="1"/>
        <end position="20"/>
    </location>
</feature>
<organism evidence="2 3">
    <name type="scientific">Emergomyces africanus</name>
    <dbReference type="NCBI Taxonomy" id="1955775"/>
    <lineage>
        <taxon>Eukaryota</taxon>
        <taxon>Fungi</taxon>
        <taxon>Dikarya</taxon>
        <taxon>Ascomycota</taxon>
        <taxon>Pezizomycotina</taxon>
        <taxon>Eurotiomycetes</taxon>
        <taxon>Eurotiomycetidae</taxon>
        <taxon>Onygenales</taxon>
        <taxon>Ajellomycetaceae</taxon>
        <taxon>Emergomyces</taxon>
    </lineage>
</organism>
<keyword evidence="3" id="KW-1185">Reference proteome</keyword>
<sequence>MASNKKNMRAPKRAPSQVPPLWTSEECERFLNLRSAYPDMTWGEFQLKFYPDRTSRALQQRLYARRAPSTVKSPNPALPQVPRRHVAKVADVLFGGEPDDSLESDSGHDDTADEESFVTGPVGELNQNTASPNGEVQIISISANPSSTLESQHRAVCPTNFSMDSNKLVNVITRNNEQPSRSNSNSPSTSLAQITEYDMVYILREAKRAEVYKSMLDSLRVKFSLVKPEVDKITSGCSDIIQSKFGRSENLDTAADTIGEIFREIDAVFKQAEK</sequence>
<name>A0A1B7NV31_9EURO</name>
<evidence type="ECO:0000256" key="1">
    <source>
        <dbReference type="SAM" id="MobiDB-lite"/>
    </source>
</evidence>
<dbReference type="OrthoDB" id="4172757at2759"/>
<feature type="compositionally biased region" description="Basic residues" evidence="1">
    <location>
        <begin position="1"/>
        <end position="12"/>
    </location>
</feature>
<proteinExistence type="predicted"/>
<protein>
    <recommendedName>
        <fullName evidence="4">Myb-like domain-containing protein</fullName>
    </recommendedName>
</protein>
<gene>
    <name evidence="2" type="ORF">ACJ72_05034</name>
</gene>
<evidence type="ECO:0008006" key="4">
    <source>
        <dbReference type="Google" id="ProtNLM"/>
    </source>
</evidence>